<dbReference type="RefSeq" id="WP_139600563.1">
    <property type="nucleotide sequence ID" value="NZ_VDCQ01000002.1"/>
</dbReference>
<reference evidence="4 5" key="1">
    <citation type="submission" date="2019-05" db="EMBL/GenBank/DDBJ databases">
        <title>We sequenced the genome of Paenibacillus hemerocallicola KCTC 33185 for further insight into its adaptation and study the phylogeny of Paenibacillus.</title>
        <authorList>
            <person name="Narsing Rao M.P."/>
        </authorList>
    </citation>
    <scope>NUCLEOTIDE SEQUENCE [LARGE SCALE GENOMIC DNA]</scope>
    <source>
        <strain evidence="4 5">KCTC 33185</strain>
    </source>
</reference>
<dbReference type="Proteomes" id="UP000307943">
    <property type="component" value="Unassembled WGS sequence"/>
</dbReference>
<gene>
    <name evidence="4" type="ORF">FE784_02670</name>
</gene>
<dbReference type="GO" id="GO:0051287">
    <property type="term" value="F:NAD binding"/>
    <property type="evidence" value="ECO:0007669"/>
    <property type="project" value="InterPro"/>
</dbReference>
<evidence type="ECO:0000259" key="3">
    <source>
        <dbReference type="SMART" id="SM01329"/>
    </source>
</evidence>
<dbReference type="GO" id="GO:0006102">
    <property type="term" value="P:isocitrate metabolic process"/>
    <property type="evidence" value="ECO:0007669"/>
    <property type="project" value="TreeGrafter"/>
</dbReference>
<accession>A0A5C4THC8</accession>
<evidence type="ECO:0000313" key="5">
    <source>
        <dbReference type="Proteomes" id="UP000307943"/>
    </source>
</evidence>
<dbReference type="GO" id="GO:0006099">
    <property type="term" value="P:tricarboxylic acid cycle"/>
    <property type="evidence" value="ECO:0007669"/>
    <property type="project" value="TreeGrafter"/>
</dbReference>
<proteinExistence type="inferred from homology"/>
<dbReference type="AlphaFoldDB" id="A0A5C4THC8"/>
<dbReference type="GO" id="GO:0004449">
    <property type="term" value="F:isocitrate dehydrogenase (NAD+) activity"/>
    <property type="evidence" value="ECO:0007669"/>
    <property type="project" value="TreeGrafter"/>
</dbReference>
<dbReference type="PROSITE" id="PS00470">
    <property type="entry name" value="IDH_IMDH"/>
    <property type="match status" value="1"/>
</dbReference>
<comment type="caution">
    <text evidence="4">The sequence shown here is derived from an EMBL/GenBank/DDBJ whole genome shotgun (WGS) entry which is preliminary data.</text>
</comment>
<dbReference type="InterPro" id="IPR019818">
    <property type="entry name" value="IsoCit/isopropylmalate_DH_CS"/>
</dbReference>
<dbReference type="EMBL" id="VDCQ01000002">
    <property type="protein sequence ID" value="TNJ68056.1"/>
    <property type="molecule type" value="Genomic_DNA"/>
</dbReference>
<feature type="domain" description="Isopropylmalate dehydrogenase-like" evidence="3">
    <location>
        <begin position="5"/>
        <end position="350"/>
    </location>
</feature>
<dbReference type="Pfam" id="PF00180">
    <property type="entry name" value="Iso_dh"/>
    <property type="match status" value="1"/>
</dbReference>
<dbReference type="GO" id="GO:0000287">
    <property type="term" value="F:magnesium ion binding"/>
    <property type="evidence" value="ECO:0007669"/>
    <property type="project" value="InterPro"/>
</dbReference>
<evidence type="ECO:0000256" key="1">
    <source>
        <dbReference type="ARBA" id="ARBA00007769"/>
    </source>
</evidence>
<organism evidence="4 5">
    <name type="scientific">Paenibacillus hemerocallicola</name>
    <dbReference type="NCBI Taxonomy" id="1172614"/>
    <lineage>
        <taxon>Bacteria</taxon>
        <taxon>Bacillati</taxon>
        <taxon>Bacillota</taxon>
        <taxon>Bacilli</taxon>
        <taxon>Bacillales</taxon>
        <taxon>Paenibacillaceae</taxon>
        <taxon>Paenibacillus</taxon>
    </lineage>
</organism>
<dbReference type="OrthoDB" id="9806254at2"/>
<sequence length="356" mass="38258">MSAYTIGVLAGDGIGPEITSAAMTVLKAAEKRSGYELFDWLELPVGKAAIERYGQPLPQMTKDALRGCSGWLMGPHDSASYPPVYKAERNPSGELRRSFDLYANIRPSRSLAGVNGLTKEADLVIFRENTEGFYSDRNMFAGAGEWQVTPDIVLSAGVFTRRAAERIADAAFRAARKRRKRVSIVHKANVIKLGFGLFLETCYEVSKQYPDVAVDDFHIDAAAAHLVRHAHRFDVILTTNMFGDILSDLTGELVGGIGLAPGLNAGDEWAMAQAAHGSAPDIAGTGAANPTGLILSATMLLDWLGERHSDRRAEKLGRVIDKAVFSALAGETRTPDLGGNASTAQFAEAIIAKLPV</sequence>
<evidence type="ECO:0000256" key="2">
    <source>
        <dbReference type="ARBA" id="ARBA00023002"/>
    </source>
</evidence>
<dbReference type="SUPFAM" id="SSF53659">
    <property type="entry name" value="Isocitrate/Isopropylmalate dehydrogenase-like"/>
    <property type="match status" value="1"/>
</dbReference>
<dbReference type="InterPro" id="IPR024084">
    <property type="entry name" value="IsoPropMal-DH-like_dom"/>
</dbReference>
<comment type="similarity">
    <text evidence="1">Belongs to the isocitrate and isopropylmalate dehydrogenases family.</text>
</comment>
<keyword evidence="5" id="KW-1185">Reference proteome</keyword>
<name>A0A5C4THC8_9BACL</name>
<evidence type="ECO:0000313" key="4">
    <source>
        <dbReference type="EMBL" id="TNJ68056.1"/>
    </source>
</evidence>
<dbReference type="PANTHER" id="PTHR11835">
    <property type="entry name" value="DECARBOXYLATING DEHYDROGENASES-ISOCITRATE, ISOPROPYLMALATE, TARTRATE"/>
    <property type="match status" value="1"/>
</dbReference>
<dbReference type="Gene3D" id="3.40.718.10">
    <property type="entry name" value="Isopropylmalate Dehydrogenase"/>
    <property type="match status" value="1"/>
</dbReference>
<dbReference type="PANTHER" id="PTHR11835:SF34">
    <property type="entry name" value="ISOCITRATE DEHYDROGENASE [NAD] SUBUNIT ALPHA, MITOCHONDRIAL"/>
    <property type="match status" value="1"/>
</dbReference>
<dbReference type="SMART" id="SM01329">
    <property type="entry name" value="Iso_dh"/>
    <property type="match status" value="1"/>
</dbReference>
<protein>
    <submittedName>
        <fullName evidence="4">Isocitrate/isopropylmalate dehydrogenase family protein</fullName>
    </submittedName>
</protein>
<keyword evidence="2" id="KW-0560">Oxidoreductase</keyword>